<evidence type="ECO:0000313" key="4">
    <source>
        <dbReference type="Proteomes" id="UP001500466"/>
    </source>
</evidence>
<accession>A0ABP9HAE3</accession>
<evidence type="ECO:0000313" key="3">
    <source>
        <dbReference type="EMBL" id="GAA4965554.1"/>
    </source>
</evidence>
<evidence type="ECO:0000256" key="2">
    <source>
        <dbReference type="SAM" id="Phobius"/>
    </source>
</evidence>
<feature type="transmembrane region" description="Helical" evidence="2">
    <location>
        <begin position="39"/>
        <end position="56"/>
    </location>
</feature>
<evidence type="ECO:0000256" key="1">
    <source>
        <dbReference type="SAM" id="MobiDB-lite"/>
    </source>
</evidence>
<feature type="compositionally biased region" description="Low complexity" evidence="1">
    <location>
        <begin position="1"/>
        <end position="10"/>
    </location>
</feature>
<gene>
    <name evidence="3" type="ORF">GCM10023205_32390</name>
</gene>
<keyword evidence="2" id="KW-0472">Membrane</keyword>
<reference evidence="4" key="1">
    <citation type="journal article" date="2019" name="Int. J. Syst. Evol. Microbiol.">
        <title>The Global Catalogue of Microorganisms (GCM) 10K type strain sequencing project: providing services to taxonomists for standard genome sequencing and annotation.</title>
        <authorList>
            <consortium name="The Broad Institute Genomics Platform"/>
            <consortium name="The Broad Institute Genome Sequencing Center for Infectious Disease"/>
            <person name="Wu L."/>
            <person name="Ma J."/>
        </authorList>
    </citation>
    <scope>NUCLEOTIDE SEQUENCE [LARGE SCALE GENOMIC DNA]</scope>
    <source>
        <strain evidence="4">JCM 17986</strain>
    </source>
</reference>
<proteinExistence type="predicted"/>
<feature type="region of interest" description="Disordered" evidence="1">
    <location>
        <begin position="1"/>
        <end position="31"/>
    </location>
</feature>
<organism evidence="3 4">
    <name type="scientific">Yinghuangia aomiensis</name>
    <dbReference type="NCBI Taxonomy" id="676205"/>
    <lineage>
        <taxon>Bacteria</taxon>
        <taxon>Bacillati</taxon>
        <taxon>Actinomycetota</taxon>
        <taxon>Actinomycetes</taxon>
        <taxon>Kitasatosporales</taxon>
        <taxon>Streptomycetaceae</taxon>
        <taxon>Yinghuangia</taxon>
    </lineage>
</organism>
<protein>
    <submittedName>
        <fullName evidence="3">Uncharacterized protein</fullName>
    </submittedName>
</protein>
<keyword evidence="4" id="KW-1185">Reference proteome</keyword>
<name>A0ABP9HAE3_9ACTN</name>
<dbReference type="Proteomes" id="UP001500466">
    <property type="component" value="Unassembled WGS sequence"/>
</dbReference>
<comment type="caution">
    <text evidence="3">The sequence shown here is derived from an EMBL/GenBank/DDBJ whole genome shotgun (WGS) entry which is preliminary data.</text>
</comment>
<keyword evidence="2" id="KW-0812">Transmembrane</keyword>
<dbReference type="EMBL" id="BAABHS010000010">
    <property type="protein sequence ID" value="GAA4965554.1"/>
    <property type="molecule type" value="Genomic_DNA"/>
</dbReference>
<keyword evidence="2" id="KW-1133">Transmembrane helix</keyword>
<dbReference type="RefSeq" id="WP_345676178.1">
    <property type="nucleotide sequence ID" value="NZ_BAABHS010000010.1"/>
</dbReference>
<sequence>MPAKPTTPTAPRRHHDAAAVRAPGTQPTRSKLRRRLSQISPLLQIGALIALALLAANHPDTTRDWVDKTWLVIDRLQ</sequence>